<sequence>MEQPNKFKESAALIRKLSVTLFVFFIAIAGILVYLMVDPSLSAFSSKPETTLTVLETNEIKDDFDAIEDGIHLRTGFIADDGLMTVVNNCTNCHSAKLVTQNRMTKEGWSATIKWMQETQNLWDLGDNEVIILNYLAKNYAPEQKGRRENLTNIEWYTLN</sequence>
<dbReference type="Proteomes" id="UP000191680">
    <property type="component" value="Unassembled WGS sequence"/>
</dbReference>
<dbReference type="SUPFAM" id="SSF46626">
    <property type="entry name" value="Cytochrome c"/>
    <property type="match status" value="1"/>
</dbReference>
<evidence type="ECO:0000313" key="2">
    <source>
        <dbReference type="EMBL" id="OQD44015.1"/>
    </source>
</evidence>
<comment type="caution">
    <text evidence="2">The sequence shown here is derived from an EMBL/GenBank/DDBJ whole genome shotgun (WGS) entry which is preliminary data.</text>
</comment>
<proteinExistence type="predicted"/>
<accession>A0A1V6LV10</accession>
<keyword evidence="1" id="KW-0472">Membrane</keyword>
<dbReference type="InterPro" id="IPR036909">
    <property type="entry name" value="Cyt_c-like_dom_sf"/>
</dbReference>
<evidence type="ECO:0000256" key="1">
    <source>
        <dbReference type="SAM" id="Phobius"/>
    </source>
</evidence>
<dbReference type="GO" id="GO:0009055">
    <property type="term" value="F:electron transfer activity"/>
    <property type="evidence" value="ECO:0007669"/>
    <property type="project" value="InterPro"/>
</dbReference>
<protein>
    <submittedName>
        <fullName evidence="2">Monoheme cytochrome C</fullName>
    </submittedName>
</protein>
<keyword evidence="1" id="KW-0812">Transmembrane</keyword>
<evidence type="ECO:0000313" key="3">
    <source>
        <dbReference type="Proteomes" id="UP000191680"/>
    </source>
</evidence>
<gene>
    <name evidence="2" type="ORF">BUL40_00215</name>
</gene>
<dbReference type="Gene3D" id="1.10.760.10">
    <property type="entry name" value="Cytochrome c-like domain"/>
    <property type="match status" value="1"/>
</dbReference>
<keyword evidence="1" id="KW-1133">Transmembrane helix</keyword>
<dbReference type="RefSeq" id="WP_080317600.1">
    <property type="nucleotide sequence ID" value="NZ_MTBC01000001.1"/>
</dbReference>
<dbReference type="GO" id="GO:0020037">
    <property type="term" value="F:heme binding"/>
    <property type="evidence" value="ECO:0007669"/>
    <property type="project" value="InterPro"/>
</dbReference>
<dbReference type="EMBL" id="MTBC01000001">
    <property type="protein sequence ID" value="OQD44015.1"/>
    <property type="molecule type" value="Genomic_DNA"/>
</dbReference>
<dbReference type="OrthoDB" id="9805828at2"/>
<name>A0A1V6LV10_9FLAO</name>
<keyword evidence="3" id="KW-1185">Reference proteome</keyword>
<organism evidence="2 3">
    <name type="scientific">Croceivirga radicis</name>
    <dbReference type="NCBI Taxonomy" id="1929488"/>
    <lineage>
        <taxon>Bacteria</taxon>
        <taxon>Pseudomonadati</taxon>
        <taxon>Bacteroidota</taxon>
        <taxon>Flavobacteriia</taxon>
        <taxon>Flavobacteriales</taxon>
        <taxon>Flavobacteriaceae</taxon>
        <taxon>Croceivirga</taxon>
    </lineage>
</organism>
<reference evidence="2 3" key="1">
    <citation type="submission" date="2016-12" db="EMBL/GenBank/DDBJ databases">
        <authorList>
            <person name="Song W.-J."/>
            <person name="Kurnit D.M."/>
        </authorList>
    </citation>
    <scope>NUCLEOTIDE SEQUENCE [LARGE SCALE GENOMIC DNA]</scope>
    <source>
        <strain evidence="2 3">HSG9</strain>
    </source>
</reference>
<dbReference type="AlphaFoldDB" id="A0A1V6LV10"/>
<feature type="transmembrane region" description="Helical" evidence="1">
    <location>
        <begin position="12"/>
        <end position="37"/>
    </location>
</feature>